<dbReference type="EMBL" id="CAJNJA010028808">
    <property type="protein sequence ID" value="CAE7612374.1"/>
    <property type="molecule type" value="Genomic_DNA"/>
</dbReference>
<dbReference type="Proteomes" id="UP000601435">
    <property type="component" value="Unassembled WGS sequence"/>
</dbReference>
<name>A0A812VB64_9DINO</name>
<gene>
    <name evidence="1" type="ORF">SNEC2469_LOCUS17414</name>
</gene>
<proteinExistence type="predicted"/>
<accession>A0A812VB64</accession>
<protein>
    <submittedName>
        <fullName evidence="1">Uncharacterized protein</fullName>
    </submittedName>
</protein>
<sequence>VLPSWSVSWLRKAKQQELAKLFQQHGEQEDDLLWARFAQALEVQKQVCGLQANSDIAGLFRRVAELLKDPAGPAPDGALNALRAALRKEQAVVQDGLRVVLHHLEVGARCILLSDRRDFCIGIRQFLRENEDVDEDLVADWRPHKVASLFPLSQNAEQPWCVAEVTHSAVDPMSAAANLAAKEAARRWG</sequence>
<evidence type="ECO:0000313" key="1">
    <source>
        <dbReference type="EMBL" id="CAE7612374.1"/>
    </source>
</evidence>
<organism evidence="1 2">
    <name type="scientific">Symbiodinium necroappetens</name>
    <dbReference type="NCBI Taxonomy" id="1628268"/>
    <lineage>
        <taxon>Eukaryota</taxon>
        <taxon>Sar</taxon>
        <taxon>Alveolata</taxon>
        <taxon>Dinophyceae</taxon>
        <taxon>Suessiales</taxon>
        <taxon>Symbiodiniaceae</taxon>
        <taxon>Symbiodinium</taxon>
    </lineage>
</organism>
<keyword evidence="2" id="KW-1185">Reference proteome</keyword>
<evidence type="ECO:0000313" key="2">
    <source>
        <dbReference type="Proteomes" id="UP000601435"/>
    </source>
</evidence>
<comment type="caution">
    <text evidence="1">The sequence shown here is derived from an EMBL/GenBank/DDBJ whole genome shotgun (WGS) entry which is preliminary data.</text>
</comment>
<feature type="non-terminal residue" evidence="1">
    <location>
        <position position="189"/>
    </location>
</feature>
<dbReference type="AlphaFoldDB" id="A0A812VB64"/>
<reference evidence="1" key="1">
    <citation type="submission" date="2021-02" db="EMBL/GenBank/DDBJ databases">
        <authorList>
            <person name="Dougan E. K."/>
            <person name="Rhodes N."/>
            <person name="Thang M."/>
            <person name="Chan C."/>
        </authorList>
    </citation>
    <scope>NUCLEOTIDE SEQUENCE</scope>
</reference>
<dbReference type="OrthoDB" id="431446at2759"/>